<feature type="non-terminal residue" evidence="1">
    <location>
        <position position="245"/>
    </location>
</feature>
<dbReference type="Proteomes" id="UP000037460">
    <property type="component" value="Unassembled WGS sequence"/>
</dbReference>
<keyword evidence="2" id="KW-1185">Reference proteome</keyword>
<protein>
    <submittedName>
        <fullName evidence="1">Uncharacterized protein</fullName>
    </submittedName>
</protein>
<accession>A0A0M0K6S2</accession>
<dbReference type="AlphaFoldDB" id="A0A0M0K6S2"/>
<proteinExistence type="predicted"/>
<sequence>MLTQPCGCFLFVSVDAIIDRGARHHRVVAARHRLVLREAPDAISVCVSQIDARVFAAACGGVAHQRSAKHGALWHALPMQVAPAKAASPSFIPSLVALLVPLESLGQVLGEALLTTLVTNSQVVHREALTSLGLTQPLRHLLLLLQLQLPRVHLVARESARGDHRADHVLDLQRRQQLRAHRQVRHRALVLLLEPLLDGRALVHLAVLRHDGVDGEREGDGADELGKGLFRGALVSAKIMRRLVR</sequence>
<dbReference type="EMBL" id="JWZX01001175">
    <property type="protein sequence ID" value="KOO34571.1"/>
    <property type="molecule type" value="Genomic_DNA"/>
</dbReference>
<reference evidence="2" key="1">
    <citation type="journal article" date="2015" name="PLoS Genet.">
        <title>Genome Sequence and Transcriptome Analyses of Chrysochromulina tobin: Metabolic Tools for Enhanced Algal Fitness in the Prominent Order Prymnesiales (Haptophyceae).</title>
        <authorList>
            <person name="Hovde B.T."/>
            <person name="Deodato C.R."/>
            <person name="Hunsperger H.M."/>
            <person name="Ryken S.A."/>
            <person name="Yost W."/>
            <person name="Jha R.K."/>
            <person name="Patterson J."/>
            <person name="Monnat R.J. Jr."/>
            <person name="Barlow S.B."/>
            <person name="Starkenburg S.R."/>
            <person name="Cattolico R.A."/>
        </authorList>
    </citation>
    <scope>NUCLEOTIDE SEQUENCE</scope>
    <source>
        <strain evidence="2">CCMP291</strain>
    </source>
</reference>
<evidence type="ECO:0000313" key="1">
    <source>
        <dbReference type="EMBL" id="KOO34571.1"/>
    </source>
</evidence>
<evidence type="ECO:0000313" key="2">
    <source>
        <dbReference type="Proteomes" id="UP000037460"/>
    </source>
</evidence>
<name>A0A0M0K6S2_9EUKA</name>
<organism evidence="1 2">
    <name type="scientific">Chrysochromulina tobinii</name>
    <dbReference type="NCBI Taxonomy" id="1460289"/>
    <lineage>
        <taxon>Eukaryota</taxon>
        <taxon>Haptista</taxon>
        <taxon>Haptophyta</taxon>
        <taxon>Prymnesiophyceae</taxon>
        <taxon>Prymnesiales</taxon>
        <taxon>Chrysochromulinaceae</taxon>
        <taxon>Chrysochromulina</taxon>
    </lineage>
</organism>
<gene>
    <name evidence="1" type="ORF">Ctob_011832</name>
</gene>
<comment type="caution">
    <text evidence="1">The sequence shown here is derived from an EMBL/GenBank/DDBJ whole genome shotgun (WGS) entry which is preliminary data.</text>
</comment>